<dbReference type="PANTHER" id="PTHR21624:SF1">
    <property type="entry name" value="ALKYLGLYCEROL MONOOXYGENASE"/>
    <property type="match status" value="1"/>
</dbReference>
<feature type="transmembrane region" description="Helical" evidence="7">
    <location>
        <begin position="6"/>
        <end position="23"/>
    </location>
</feature>
<evidence type="ECO:0000256" key="1">
    <source>
        <dbReference type="ARBA" id="ARBA00004127"/>
    </source>
</evidence>
<dbReference type="RefSeq" id="WP_047004094.1">
    <property type="nucleotide sequence ID" value="NZ_LBHB01000002.1"/>
</dbReference>
<keyword evidence="2 7" id="KW-0812">Transmembrane</keyword>
<dbReference type="STRING" id="1581420.AAW00_09500"/>
<dbReference type="GO" id="GO:0012505">
    <property type="term" value="C:endomembrane system"/>
    <property type="evidence" value="ECO:0007669"/>
    <property type="project" value="UniProtKB-SubCell"/>
</dbReference>
<dbReference type="Pfam" id="PF04116">
    <property type="entry name" value="FA_hydroxylase"/>
    <property type="match status" value="1"/>
</dbReference>
<keyword evidence="6 7" id="KW-0472">Membrane</keyword>
<dbReference type="GO" id="GO:0050479">
    <property type="term" value="F:glyceryl-ether monooxygenase activity"/>
    <property type="evidence" value="ECO:0007669"/>
    <property type="project" value="TreeGrafter"/>
</dbReference>
<keyword evidence="3 7" id="KW-1133">Transmembrane helix</keyword>
<dbReference type="EMBL" id="LBHB01000002">
    <property type="protein sequence ID" value="KLE34447.1"/>
    <property type="molecule type" value="Genomic_DNA"/>
</dbReference>
<evidence type="ECO:0000256" key="7">
    <source>
        <dbReference type="SAM" id="Phobius"/>
    </source>
</evidence>
<feature type="transmembrane region" description="Helical" evidence="7">
    <location>
        <begin position="149"/>
        <end position="165"/>
    </location>
</feature>
<evidence type="ECO:0000259" key="8">
    <source>
        <dbReference type="Pfam" id="PF04116"/>
    </source>
</evidence>
<dbReference type="Proteomes" id="UP000053464">
    <property type="component" value="Unassembled WGS sequence"/>
</dbReference>
<dbReference type="InterPro" id="IPR006694">
    <property type="entry name" value="Fatty_acid_hydroxylase"/>
</dbReference>
<dbReference type="OrthoDB" id="9770329at2"/>
<keyword evidence="4" id="KW-0560">Oxidoreductase</keyword>
<dbReference type="PATRIC" id="fig|1581420.6.peg.1949"/>
<gene>
    <name evidence="9" type="ORF">AAW00_09500</name>
</gene>
<dbReference type="InterPro" id="IPR051689">
    <property type="entry name" value="Sterol_desaturase/TMEM195"/>
</dbReference>
<evidence type="ECO:0000256" key="2">
    <source>
        <dbReference type="ARBA" id="ARBA00022692"/>
    </source>
</evidence>
<evidence type="ECO:0000256" key="3">
    <source>
        <dbReference type="ARBA" id="ARBA00022989"/>
    </source>
</evidence>
<reference evidence="9 10" key="1">
    <citation type="submission" date="2015-04" db="EMBL/GenBank/DDBJ databases">
        <title>The draft genome sequence of Erythrobacter luteus KA37.</title>
        <authorList>
            <person name="Zhuang L."/>
            <person name="Liu Y."/>
            <person name="Shao Z."/>
        </authorList>
    </citation>
    <scope>NUCLEOTIDE SEQUENCE [LARGE SCALE GENOMIC DNA]</scope>
    <source>
        <strain evidence="9 10">KA37</strain>
    </source>
</reference>
<feature type="transmembrane region" description="Helical" evidence="7">
    <location>
        <begin position="43"/>
        <end position="65"/>
    </location>
</feature>
<organism evidence="9 10">
    <name type="scientific">Aurantiacibacter luteus</name>
    <dbReference type="NCBI Taxonomy" id="1581420"/>
    <lineage>
        <taxon>Bacteria</taxon>
        <taxon>Pseudomonadati</taxon>
        <taxon>Pseudomonadota</taxon>
        <taxon>Alphaproteobacteria</taxon>
        <taxon>Sphingomonadales</taxon>
        <taxon>Erythrobacteraceae</taxon>
        <taxon>Aurantiacibacter</taxon>
    </lineage>
</organism>
<comment type="subcellular location">
    <subcellularLocation>
        <location evidence="1">Endomembrane system</location>
        <topology evidence="1">Multi-pass membrane protein</topology>
    </subcellularLocation>
</comment>
<feature type="transmembrane region" description="Helical" evidence="7">
    <location>
        <begin position="77"/>
        <end position="94"/>
    </location>
</feature>
<feature type="domain" description="Fatty acid hydroxylase" evidence="8">
    <location>
        <begin position="81"/>
        <end position="215"/>
    </location>
</feature>
<dbReference type="AlphaFoldDB" id="A0A0G9MUN7"/>
<keyword evidence="5" id="KW-0443">Lipid metabolism</keyword>
<keyword evidence="10" id="KW-1185">Reference proteome</keyword>
<evidence type="ECO:0000256" key="5">
    <source>
        <dbReference type="ARBA" id="ARBA00023098"/>
    </source>
</evidence>
<sequence>MDFDPVTWAIPVFVALVVAELLWARRRRRGAYESRDTATSLAIGLGSTVVGAVTGSAVVAALVWMHDVSPFSIGWAWWAWPLCFVLDDLAYYCFHRSAHRVRWFWASHVNHHSSQHYNLSTALRQSWTGFFALAFVFRWPLALLGFEPGMILVCAGFNLIYQFWIHTEAIGRMPRWFEAVMNTPSHHRVHHAVNPRYLDRNYAGTFIVWDKLFGTFEEEDADTRIHYGIVHQLGHFNVVRAVFHEWAAIARDVRRSPWRHKLGYLWREPGWSHDGSRETSDMIRARWERKRG</sequence>
<name>A0A0G9MUN7_9SPHN</name>
<dbReference type="GO" id="GO:0005506">
    <property type="term" value="F:iron ion binding"/>
    <property type="evidence" value="ECO:0007669"/>
    <property type="project" value="InterPro"/>
</dbReference>
<dbReference type="GO" id="GO:0008610">
    <property type="term" value="P:lipid biosynthetic process"/>
    <property type="evidence" value="ECO:0007669"/>
    <property type="project" value="InterPro"/>
</dbReference>
<dbReference type="GO" id="GO:0016020">
    <property type="term" value="C:membrane"/>
    <property type="evidence" value="ECO:0007669"/>
    <property type="project" value="GOC"/>
</dbReference>
<evidence type="ECO:0000313" key="10">
    <source>
        <dbReference type="Proteomes" id="UP000053464"/>
    </source>
</evidence>
<accession>A0A0G9MUN7</accession>
<dbReference type="GO" id="GO:0006643">
    <property type="term" value="P:membrane lipid metabolic process"/>
    <property type="evidence" value="ECO:0007669"/>
    <property type="project" value="TreeGrafter"/>
</dbReference>
<evidence type="ECO:0000313" key="9">
    <source>
        <dbReference type="EMBL" id="KLE34447.1"/>
    </source>
</evidence>
<comment type="caution">
    <text evidence="9">The sequence shown here is derived from an EMBL/GenBank/DDBJ whole genome shotgun (WGS) entry which is preliminary data.</text>
</comment>
<protein>
    <submittedName>
        <fullName evidence="9">C-5 sterol desaturase</fullName>
    </submittedName>
</protein>
<evidence type="ECO:0000256" key="6">
    <source>
        <dbReference type="ARBA" id="ARBA00023136"/>
    </source>
</evidence>
<dbReference type="PANTHER" id="PTHR21624">
    <property type="entry name" value="STEROL DESATURASE-RELATED PROTEIN"/>
    <property type="match status" value="1"/>
</dbReference>
<proteinExistence type="predicted"/>
<evidence type="ECO:0000256" key="4">
    <source>
        <dbReference type="ARBA" id="ARBA00023002"/>
    </source>
</evidence>